<dbReference type="AlphaFoldDB" id="A0AA85K397"/>
<dbReference type="GO" id="GO:0034271">
    <property type="term" value="C:phosphatidylinositol 3-kinase complex, class III, type I"/>
    <property type="evidence" value="ECO:0007669"/>
    <property type="project" value="TreeGrafter"/>
</dbReference>
<feature type="compositionally biased region" description="Low complexity" evidence="3">
    <location>
        <begin position="226"/>
        <end position="237"/>
    </location>
</feature>
<dbReference type="GO" id="GO:0030674">
    <property type="term" value="F:protein-macromolecule adaptor activity"/>
    <property type="evidence" value="ECO:0007669"/>
    <property type="project" value="TreeGrafter"/>
</dbReference>
<sequence length="630" mass="70015">MSQQAASSATEQCAVGSGTTSIGGPLGSPMSYQPVCQRCFNPLQLDQDFEHLQKTELMTLLDATSATDGEVREPINLVPVRNPTTPRPRFIVPPNSALSLLNDDEDPLETLQSYAGPTSSLDHRLKVNACLFDVLSGRTEVDHPLCQECADTLLLAKQQCLEFQEEEMKCLQFYLSYLDSTAGKIEAKLKAKQTAKIKSAKHKQLNLSSGEASYISKKQQADSVEKTSSNSSTSAVVHESDDKPTCDNEGDRDDDDGNDEISGDDDDDDDDSALIDSMLLSYAFDGEDDSSENYFDNDDGENDEDAGGNNDDNSTSVDDKISGELKKLNIKPPNSKKCGTNVKELEKTLSMLQANLNELLLESEKLDKQIIHDTAELERRTEELDRATTQYNDQKLALMEAEEEMQCLESRLSYARSHLRRLQRTNVLNVAFPIWYDGHIGVINGLHLGRLPNRPVGWEEINAAWGQCALLLQCISKKLNFTFQNYRVVPMGSQSKIIQLSISKEFPLYYTTGGMRLLSAGKFDTAMINFLDCVNQVQLVIEHSSNIQLPFRIKDKGKLQDSDGQVYSIRWNGNSEENWTKALKMMLINMKWIIAALSARKSRKRLPTITSGTPIPTTSSVQSGSNTSET</sequence>
<dbReference type="GO" id="GO:0000045">
    <property type="term" value="P:autophagosome assembly"/>
    <property type="evidence" value="ECO:0007669"/>
    <property type="project" value="TreeGrafter"/>
</dbReference>
<accession>A0AA85K397</accession>
<feature type="domain" description="Atg6 BARA" evidence="4">
    <location>
        <begin position="422"/>
        <end position="598"/>
    </location>
</feature>
<dbReference type="GO" id="GO:0043548">
    <property type="term" value="F:phosphatidylinositol 3-kinase binding"/>
    <property type="evidence" value="ECO:0007669"/>
    <property type="project" value="TreeGrafter"/>
</dbReference>
<evidence type="ECO:0000313" key="5">
    <source>
        <dbReference type="Proteomes" id="UP000050795"/>
    </source>
</evidence>
<dbReference type="PANTHER" id="PTHR12768">
    <property type="entry name" value="BECLIN 1"/>
    <property type="match status" value="1"/>
</dbReference>
<evidence type="ECO:0000256" key="1">
    <source>
        <dbReference type="ARBA" id="ARBA00005965"/>
    </source>
</evidence>
<dbReference type="GO" id="GO:0000407">
    <property type="term" value="C:phagophore assembly site"/>
    <property type="evidence" value="ECO:0007669"/>
    <property type="project" value="TreeGrafter"/>
</dbReference>
<dbReference type="WBParaSite" id="TREG1_70250.1">
    <property type="protein sequence ID" value="TREG1_70250.1"/>
    <property type="gene ID" value="TREG1_70250"/>
</dbReference>
<reference evidence="6" key="2">
    <citation type="submission" date="2023-11" db="UniProtKB">
        <authorList>
            <consortium name="WormBaseParasite"/>
        </authorList>
    </citation>
    <scope>IDENTIFICATION</scope>
</reference>
<dbReference type="InterPro" id="IPR007243">
    <property type="entry name" value="Atg6/Beclin"/>
</dbReference>
<dbReference type="InterPro" id="IPR040455">
    <property type="entry name" value="Atg6_BARA"/>
</dbReference>
<keyword evidence="2" id="KW-0175">Coiled coil</keyword>
<dbReference type="PANTHER" id="PTHR12768:SF4">
    <property type="entry name" value="BECLIN-1"/>
    <property type="match status" value="1"/>
</dbReference>
<dbReference type="GO" id="GO:0000423">
    <property type="term" value="P:mitophagy"/>
    <property type="evidence" value="ECO:0007669"/>
    <property type="project" value="TreeGrafter"/>
</dbReference>
<dbReference type="GO" id="GO:0006995">
    <property type="term" value="P:cellular response to nitrogen starvation"/>
    <property type="evidence" value="ECO:0007669"/>
    <property type="project" value="TreeGrafter"/>
</dbReference>
<dbReference type="Pfam" id="PF04111">
    <property type="entry name" value="APG6"/>
    <property type="match status" value="1"/>
</dbReference>
<feature type="region of interest" description="Disordered" evidence="3">
    <location>
        <begin position="286"/>
        <end position="319"/>
    </location>
</feature>
<keyword evidence="5" id="KW-1185">Reference proteome</keyword>
<reference evidence="5" key="1">
    <citation type="submission" date="2022-06" db="EMBL/GenBank/DDBJ databases">
        <authorList>
            <person name="Berger JAMES D."/>
            <person name="Berger JAMES D."/>
        </authorList>
    </citation>
    <scope>NUCLEOTIDE SEQUENCE [LARGE SCALE GENOMIC DNA]</scope>
</reference>
<feature type="compositionally biased region" description="Polar residues" evidence="3">
    <location>
        <begin position="621"/>
        <end position="630"/>
    </location>
</feature>
<evidence type="ECO:0000313" key="6">
    <source>
        <dbReference type="WBParaSite" id="TREG1_70250.1"/>
    </source>
</evidence>
<evidence type="ECO:0000256" key="3">
    <source>
        <dbReference type="SAM" id="MobiDB-lite"/>
    </source>
</evidence>
<dbReference type="InterPro" id="IPR038274">
    <property type="entry name" value="Atg6/Beclin_C_sf"/>
</dbReference>
<feature type="region of interest" description="Disordered" evidence="3">
    <location>
        <begin position="1"/>
        <end position="26"/>
    </location>
</feature>
<protein>
    <recommendedName>
        <fullName evidence="4">Atg6 BARA domain-containing protein</fullName>
    </recommendedName>
</protein>
<feature type="coiled-coil region" evidence="2">
    <location>
        <begin position="342"/>
        <end position="418"/>
    </location>
</feature>
<feature type="compositionally biased region" description="Low complexity" evidence="3">
    <location>
        <begin position="607"/>
        <end position="620"/>
    </location>
</feature>
<proteinExistence type="inferred from homology"/>
<dbReference type="GO" id="GO:0034272">
    <property type="term" value="C:phosphatidylinositol 3-kinase complex, class III, type II"/>
    <property type="evidence" value="ECO:0007669"/>
    <property type="project" value="TreeGrafter"/>
</dbReference>
<evidence type="ECO:0000259" key="4">
    <source>
        <dbReference type="Pfam" id="PF04111"/>
    </source>
</evidence>
<feature type="compositionally biased region" description="Acidic residues" evidence="3">
    <location>
        <begin position="286"/>
        <end position="306"/>
    </location>
</feature>
<feature type="compositionally biased region" description="Polar residues" evidence="3">
    <location>
        <begin position="1"/>
        <end position="22"/>
    </location>
</feature>
<feature type="compositionally biased region" description="Acidic residues" evidence="3">
    <location>
        <begin position="248"/>
        <end position="272"/>
    </location>
</feature>
<feature type="region of interest" description="Disordered" evidence="3">
    <location>
        <begin position="607"/>
        <end position="630"/>
    </location>
</feature>
<dbReference type="Proteomes" id="UP000050795">
    <property type="component" value="Unassembled WGS sequence"/>
</dbReference>
<name>A0AA85K397_TRIRE</name>
<dbReference type="Gene3D" id="1.10.418.40">
    <property type="entry name" value="Autophagy protein 6/Beclin 1"/>
    <property type="match status" value="1"/>
</dbReference>
<feature type="region of interest" description="Disordered" evidence="3">
    <location>
        <begin position="211"/>
        <end position="272"/>
    </location>
</feature>
<evidence type="ECO:0000256" key="2">
    <source>
        <dbReference type="SAM" id="Coils"/>
    </source>
</evidence>
<organism evidence="5 6">
    <name type="scientific">Trichobilharzia regenti</name>
    <name type="common">Nasal bird schistosome</name>
    <dbReference type="NCBI Taxonomy" id="157069"/>
    <lineage>
        <taxon>Eukaryota</taxon>
        <taxon>Metazoa</taxon>
        <taxon>Spiralia</taxon>
        <taxon>Lophotrochozoa</taxon>
        <taxon>Platyhelminthes</taxon>
        <taxon>Trematoda</taxon>
        <taxon>Digenea</taxon>
        <taxon>Strigeidida</taxon>
        <taxon>Schistosomatoidea</taxon>
        <taxon>Schistosomatidae</taxon>
        <taxon>Trichobilharzia</taxon>
    </lineage>
</organism>
<dbReference type="GO" id="GO:0045324">
    <property type="term" value="P:late endosome to vacuole transport"/>
    <property type="evidence" value="ECO:0007669"/>
    <property type="project" value="TreeGrafter"/>
</dbReference>
<comment type="similarity">
    <text evidence="1">Belongs to the beclin family.</text>
</comment>